<accession>A0AAN7P7W9</accession>
<dbReference type="InterPro" id="IPR001251">
    <property type="entry name" value="CRAL-TRIO_dom"/>
</dbReference>
<sequence>MSSTFGFTVSDVVKKGLTSEENVEIIKKWSKSKWPQLTEEQIAVFLIACNNSQDLTKHTIESNIRIKNSSPNLFKNRNLDNENLRKISQAMTFSVMPERYQDTVIFVINMNDSNYKNYCQESHFKLYFMVIDSIVHDNPPRDAIIIVDSKKSSLMHITTIRLNLLKLHSEYFERGLPIACKAVHFINSSYALSCCVNFTKPFIRSDLFQKLHFHHGTHNDTIPETLSIPKRYLPKEYGGELKSVRYYHQQTMDKLIQMQPYFDLEEQQRS</sequence>
<dbReference type="EMBL" id="JARPUR010000004">
    <property type="protein sequence ID" value="KAK4878814.1"/>
    <property type="molecule type" value="Genomic_DNA"/>
</dbReference>
<dbReference type="Pfam" id="PF00650">
    <property type="entry name" value="CRAL_TRIO"/>
    <property type="match status" value="1"/>
</dbReference>
<organism evidence="2 3">
    <name type="scientific">Aquatica leii</name>
    <dbReference type="NCBI Taxonomy" id="1421715"/>
    <lineage>
        <taxon>Eukaryota</taxon>
        <taxon>Metazoa</taxon>
        <taxon>Ecdysozoa</taxon>
        <taxon>Arthropoda</taxon>
        <taxon>Hexapoda</taxon>
        <taxon>Insecta</taxon>
        <taxon>Pterygota</taxon>
        <taxon>Neoptera</taxon>
        <taxon>Endopterygota</taxon>
        <taxon>Coleoptera</taxon>
        <taxon>Polyphaga</taxon>
        <taxon>Elateriformia</taxon>
        <taxon>Elateroidea</taxon>
        <taxon>Lampyridae</taxon>
        <taxon>Luciolinae</taxon>
        <taxon>Aquatica</taxon>
    </lineage>
</organism>
<dbReference type="PROSITE" id="PS50191">
    <property type="entry name" value="CRAL_TRIO"/>
    <property type="match status" value="1"/>
</dbReference>
<evidence type="ECO:0000313" key="3">
    <source>
        <dbReference type="Proteomes" id="UP001353858"/>
    </source>
</evidence>
<reference evidence="3" key="1">
    <citation type="submission" date="2023-01" db="EMBL/GenBank/DDBJ databases">
        <title>Key to firefly adult light organ development and bioluminescence: homeobox transcription factors regulate luciferase expression and transportation to peroxisome.</title>
        <authorList>
            <person name="Fu X."/>
        </authorList>
    </citation>
    <scope>NUCLEOTIDE SEQUENCE [LARGE SCALE GENOMIC DNA]</scope>
</reference>
<evidence type="ECO:0000313" key="2">
    <source>
        <dbReference type="EMBL" id="KAK4878814.1"/>
    </source>
</evidence>
<name>A0AAN7P7W9_9COLE</name>
<gene>
    <name evidence="2" type="ORF">RN001_011320</name>
</gene>
<proteinExistence type="predicted"/>
<dbReference type="Gene3D" id="3.40.525.10">
    <property type="entry name" value="CRAL-TRIO lipid binding domain"/>
    <property type="match status" value="1"/>
</dbReference>
<dbReference type="InterPro" id="IPR036865">
    <property type="entry name" value="CRAL-TRIO_dom_sf"/>
</dbReference>
<dbReference type="SUPFAM" id="SSF52087">
    <property type="entry name" value="CRAL/TRIO domain"/>
    <property type="match status" value="1"/>
</dbReference>
<dbReference type="Gene3D" id="1.20.5.1200">
    <property type="entry name" value="Alpha-tocopherol transfer"/>
    <property type="match status" value="1"/>
</dbReference>
<protein>
    <recommendedName>
        <fullName evidence="1">CRAL-TRIO domain-containing protein</fullName>
    </recommendedName>
</protein>
<dbReference type="GO" id="GO:0016020">
    <property type="term" value="C:membrane"/>
    <property type="evidence" value="ECO:0007669"/>
    <property type="project" value="TreeGrafter"/>
</dbReference>
<dbReference type="AlphaFoldDB" id="A0AAN7P7W9"/>
<evidence type="ECO:0000259" key="1">
    <source>
        <dbReference type="PROSITE" id="PS50191"/>
    </source>
</evidence>
<dbReference type="GO" id="GO:1902936">
    <property type="term" value="F:phosphatidylinositol bisphosphate binding"/>
    <property type="evidence" value="ECO:0007669"/>
    <property type="project" value="TreeGrafter"/>
</dbReference>
<comment type="caution">
    <text evidence="2">The sequence shown here is derived from an EMBL/GenBank/DDBJ whole genome shotgun (WGS) entry which is preliminary data.</text>
</comment>
<dbReference type="Proteomes" id="UP001353858">
    <property type="component" value="Unassembled WGS sequence"/>
</dbReference>
<feature type="domain" description="CRAL-TRIO" evidence="1">
    <location>
        <begin position="80"/>
        <end position="245"/>
    </location>
</feature>
<keyword evidence="3" id="KW-1185">Reference proteome</keyword>
<dbReference type="CDD" id="cd00170">
    <property type="entry name" value="SEC14"/>
    <property type="match status" value="1"/>
</dbReference>
<dbReference type="PANTHER" id="PTHR10174:SF213">
    <property type="entry name" value="CRAL-TRIO DOMAIN-CONTAINING PROTEIN"/>
    <property type="match status" value="1"/>
</dbReference>
<dbReference type="PANTHER" id="PTHR10174">
    <property type="entry name" value="ALPHA-TOCOPHEROL TRANSFER PROTEIN-RELATED"/>
    <property type="match status" value="1"/>
</dbReference>